<dbReference type="Proteomes" id="UP000092626">
    <property type="component" value="Unassembled WGS sequence"/>
</dbReference>
<dbReference type="EMBL" id="JTJR01000011">
    <property type="protein sequence ID" value="OBX05300.1"/>
    <property type="molecule type" value="Genomic_DNA"/>
</dbReference>
<organism evidence="1 2">
    <name type="scientific">Gallibacterium genomosp. 3</name>
    <dbReference type="NCBI Taxonomy" id="505345"/>
    <lineage>
        <taxon>Bacteria</taxon>
        <taxon>Pseudomonadati</taxon>
        <taxon>Pseudomonadota</taxon>
        <taxon>Gammaproteobacteria</taxon>
        <taxon>Pasteurellales</taxon>
        <taxon>Pasteurellaceae</taxon>
        <taxon>Gallibacterium</taxon>
    </lineage>
</organism>
<dbReference type="NCBIfam" id="NF033153">
    <property type="entry name" value="phage_ICD_like"/>
    <property type="match status" value="1"/>
</dbReference>
<sequence length="111" mass="12432">MMACSGQSLRLARFPLVLVFHPATRYRQSVERLAIAFEKLSKGLLAMIYQFLGISRQHYDQSKAEQLRILADNEAQARAYLAPNYVLVKLGQLPDSALNLNTILLKGVING</sequence>
<evidence type="ECO:0000313" key="2">
    <source>
        <dbReference type="Proteomes" id="UP000092626"/>
    </source>
</evidence>
<dbReference type="PATRIC" id="fig|505345.6.peg.716"/>
<gene>
    <name evidence="1" type="ORF">QV06_03515</name>
</gene>
<proteinExistence type="predicted"/>
<reference evidence="1 2" key="1">
    <citation type="submission" date="2014-11" db="EMBL/GenBank/DDBJ databases">
        <title>Pan-genome of Gallibacterium spp.</title>
        <authorList>
            <person name="Kudirkiene E."/>
            <person name="Bojesen A.M."/>
        </authorList>
    </citation>
    <scope>NUCLEOTIDE SEQUENCE [LARGE SCALE GENOMIC DNA]</scope>
    <source>
        <strain evidence="1 2">59/S3/89</strain>
    </source>
</reference>
<comment type="caution">
    <text evidence="1">The sequence shown here is derived from an EMBL/GenBank/DDBJ whole genome shotgun (WGS) entry which is preliminary data.</text>
</comment>
<dbReference type="AlphaFoldDB" id="A0A1A7PVW4"/>
<accession>A0A1A7PVW4</accession>
<dbReference type="STRING" id="505345.QV06_03515"/>
<name>A0A1A7PVW4_9PAST</name>
<protein>
    <submittedName>
        <fullName evidence="1">Uncharacterized protein</fullName>
    </submittedName>
</protein>
<evidence type="ECO:0000313" key="1">
    <source>
        <dbReference type="EMBL" id="OBX05300.1"/>
    </source>
</evidence>